<dbReference type="PANTHER" id="PTHR13211">
    <property type="entry name" value="TELOMERASE CAJAL BODY PROTEIN 1"/>
    <property type="match status" value="1"/>
</dbReference>
<protein>
    <submittedName>
        <fullName evidence="1">Uncharacterized protein</fullName>
    </submittedName>
</protein>
<accession>A0ABR3GR54</accession>
<dbReference type="SUPFAM" id="SSF50978">
    <property type="entry name" value="WD40 repeat-like"/>
    <property type="match status" value="1"/>
</dbReference>
<dbReference type="InterPro" id="IPR036322">
    <property type="entry name" value="WD40_repeat_dom_sf"/>
</dbReference>
<name>A0ABR3GR54_9PEZI</name>
<dbReference type="PANTHER" id="PTHR13211:SF0">
    <property type="entry name" value="TELOMERASE CAJAL BODY PROTEIN 1"/>
    <property type="match status" value="1"/>
</dbReference>
<evidence type="ECO:0000313" key="2">
    <source>
        <dbReference type="Proteomes" id="UP001447188"/>
    </source>
</evidence>
<keyword evidence="2" id="KW-1185">Reference proteome</keyword>
<sequence>METKAICSGARNAILTSSEDNVLRTWVLPVDLLDPSESPKHLEPYSSIRSAEPVYAMAIYPHMQLISPASCCFIASSRDHPIQLHDLLTPTTRGNYPLIDPMTEKYHTPTSLIFTPSDANKFIAGATSQISFFDLQRPGEGPMVGLKTIPTRRSVQTGHTMKGIISALAVAPGNSEGTGVLAAGTYSRQVGLYSAEGTGETIGVFGLSEEEGGAGVTQLLWSQCGRYLYIAERKSEVIAVYDIRVAGEKVESFRGRKAGTNQRVGIDVAHALNGEVVGGGIDGVVRVWEAGHGKEGEVVGEVKHEWVAHDDVVGSAVVHPGGAVLATCSGSRKNVMFEDQEEEEEREGKRWDNSLKIWALAPPIQTDNGVEVDNGDRDNEA</sequence>
<proteinExistence type="predicted"/>
<gene>
    <name evidence="1" type="ORF">Q9L58_002747</name>
</gene>
<dbReference type="InterPro" id="IPR015943">
    <property type="entry name" value="WD40/YVTN_repeat-like_dom_sf"/>
</dbReference>
<dbReference type="Gene3D" id="2.130.10.10">
    <property type="entry name" value="YVTN repeat-like/Quinoprotein amine dehydrogenase"/>
    <property type="match status" value="2"/>
</dbReference>
<dbReference type="InterPro" id="IPR051150">
    <property type="entry name" value="SWT21/TCAB1_mRNA_Telomere"/>
</dbReference>
<organism evidence="1 2">
    <name type="scientific">Discina gigas</name>
    <dbReference type="NCBI Taxonomy" id="1032678"/>
    <lineage>
        <taxon>Eukaryota</taxon>
        <taxon>Fungi</taxon>
        <taxon>Dikarya</taxon>
        <taxon>Ascomycota</taxon>
        <taxon>Pezizomycotina</taxon>
        <taxon>Pezizomycetes</taxon>
        <taxon>Pezizales</taxon>
        <taxon>Discinaceae</taxon>
        <taxon>Discina</taxon>
    </lineage>
</organism>
<dbReference type="Proteomes" id="UP001447188">
    <property type="component" value="Unassembled WGS sequence"/>
</dbReference>
<evidence type="ECO:0000313" key="1">
    <source>
        <dbReference type="EMBL" id="KAL0638290.1"/>
    </source>
</evidence>
<comment type="caution">
    <text evidence="1">The sequence shown here is derived from an EMBL/GenBank/DDBJ whole genome shotgun (WGS) entry which is preliminary data.</text>
</comment>
<reference evidence="1 2" key="1">
    <citation type="submission" date="2024-02" db="EMBL/GenBank/DDBJ databases">
        <title>Discinaceae phylogenomics.</title>
        <authorList>
            <person name="Dirks A.C."/>
            <person name="James T.Y."/>
        </authorList>
    </citation>
    <scope>NUCLEOTIDE SEQUENCE [LARGE SCALE GENOMIC DNA]</scope>
    <source>
        <strain evidence="1 2">ACD0624</strain>
    </source>
</reference>
<dbReference type="EMBL" id="JBBBZM010000024">
    <property type="protein sequence ID" value="KAL0638290.1"/>
    <property type="molecule type" value="Genomic_DNA"/>
</dbReference>